<dbReference type="GO" id="GO:1990610">
    <property type="term" value="F:acetolactate synthase regulator activity"/>
    <property type="evidence" value="ECO:0007669"/>
    <property type="project" value="UniProtKB-UniRule"/>
</dbReference>
<dbReference type="KEGG" id="taci:TDSAC_0534"/>
<feature type="domain" description="ACT" evidence="9">
    <location>
        <begin position="4"/>
        <end position="78"/>
    </location>
</feature>
<gene>
    <name evidence="10" type="ORF">TDSAC_0534</name>
</gene>
<dbReference type="GO" id="GO:0003984">
    <property type="term" value="F:acetolactate synthase activity"/>
    <property type="evidence" value="ECO:0007669"/>
    <property type="project" value="UniProtKB-UniRule"/>
</dbReference>
<evidence type="ECO:0000256" key="1">
    <source>
        <dbReference type="ARBA" id="ARBA00004974"/>
    </source>
</evidence>
<dbReference type="AlphaFoldDB" id="A0A2R4VZQ3"/>
<dbReference type="FunFam" id="3.30.70.260:FF:000001">
    <property type="entry name" value="Acetolactate synthase, small subunit"/>
    <property type="match status" value="1"/>
</dbReference>
<dbReference type="InterPro" id="IPR019455">
    <property type="entry name" value="Acetolactate_synth_ssu_C"/>
</dbReference>
<comment type="pathway">
    <text evidence="2 8">Amino-acid biosynthesis; L-valine biosynthesis; L-valine from pyruvate: step 1/4.</text>
</comment>
<evidence type="ECO:0000256" key="5">
    <source>
        <dbReference type="ARBA" id="ARBA00022605"/>
    </source>
</evidence>
<dbReference type="Gene3D" id="3.30.70.260">
    <property type="match status" value="1"/>
</dbReference>
<proteinExistence type="inferred from homology"/>
<keyword evidence="11" id="KW-1185">Reference proteome</keyword>
<keyword evidence="8" id="KW-0808">Transferase</keyword>
<dbReference type="InterPro" id="IPR039557">
    <property type="entry name" value="AHAS_ACT"/>
</dbReference>
<dbReference type="GO" id="GO:0005829">
    <property type="term" value="C:cytosol"/>
    <property type="evidence" value="ECO:0007669"/>
    <property type="project" value="TreeGrafter"/>
</dbReference>
<protein>
    <recommendedName>
        <fullName evidence="8">Acetolactate synthase small subunit</fullName>
        <shortName evidence="8">AHAS</shortName>
        <shortName evidence="8">ALS</shortName>
        <ecNumber evidence="8">2.2.1.6</ecNumber>
    </recommendedName>
    <alternativeName>
        <fullName evidence="8">Acetohydroxy-acid synthase small subunit</fullName>
    </alternativeName>
</protein>
<accession>A0A2R4VZQ3</accession>
<dbReference type="PANTHER" id="PTHR30239">
    <property type="entry name" value="ACETOLACTATE SYNTHASE SMALL SUBUNIT"/>
    <property type="match status" value="1"/>
</dbReference>
<evidence type="ECO:0000256" key="3">
    <source>
        <dbReference type="ARBA" id="ARBA00006341"/>
    </source>
</evidence>
<dbReference type="EMBL" id="CP020921">
    <property type="protein sequence ID" value="AWB09908.1"/>
    <property type="molecule type" value="Genomic_DNA"/>
</dbReference>
<keyword evidence="5 8" id="KW-0028">Amino-acid biosynthesis</keyword>
<evidence type="ECO:0000313" key="11">
    <source>
        <dbReference type="Proteomes" id="UP000244792"/>
    </source>
</evidence>
<comment type="subunit">
    <text evidence="4 8">Dimer of large and small chains.</text>
</comment>
<dbReference type="RefSeq" id="WP_108308744.1">
    <property type="nucleotide sequence ID" value="NZ_CP020921.1"/>
</dbReference>
<dbReference type="InterPro" id="IPR045865">
    <property type="entry name" value="ACT-like_dom_sf"/>
</dbReference>
<dbReference type="UniPathway" id="UPA00047">
    <property type="reaction ID" value="UER00055"/>
</dbReference>
<dbReference type="NCBIfam" id="NF008864">
    <property type="entry name" value="PRK11895.1"/>
    <property type="match status" value="1"/>
</dbReference>
<reference evidence="10 11" key="1">
    <citation type="submission" date="2017-04" db="EMBL/GenBank/DDBJ databases">
        <title>Genomic insights into metabolism of Thermodesulfobium acidiphilum.</title>
        <authorList>
            <person name="Toshchakov S.V."/>
            <person name="Frolov E.N."/>
            <person name="Kublanov I.V."/>
            <person name="Samarov N.I."/>
            <person name="Novikov A."/>
            <person name="Lebedinsky A.V."/>
            <person name="Bonch-Osmolovskaya E.A."/>
            <person name="Chernyh N.A."/>
        </authorList>
    </citation>
    <scope>NUCLEOTIDE SEQUENCE [LARGE SCALE GENOMIC DNA]</scope>
    <source>
        <strain evidence="10 11">3127-1</strain>
    </source>
</reference>
<dbReference type="Gene3D" id="3.30.70.1150">
    <property type="entry name" value="ACT-like. Chain A, domain 2"/>
    <property type="match status" value="1"/>
</dbReference>
<comment type="similarity">
    <text evidence="3 8">Belongs to the acetolactate synthase small subunit family.</text>
</comment>
<dbReference type="SUPFAM" id="SSF55021">
    <property type="entry name" value="ACT-like"/>
    <property type="match status" value="2"/>
</dbReference>
<dbReference type="InterPro" id="IPR002912">
    <property type="entry name" value="ACT_dom"/>
</dbReference>
<organism evidence="10 11">
    <name type="scientific">Thermodesulfobium acidiphilum</name>
    <dbReference type="NCBI Taxonomy" id="1794699"/>
    <lineage>
        <taxon>Bacteria</taxon>
        <taxon>Pseudomonadati</taxon>
        <taxon>Thermodesulfobiota</taxon>
        <taxon>Thermodesulfobiia</taxon>
        <taxon>Thermodesulfobiales</taxon>
        <taxon>Thermodesulfobiaceae</taxon>
        <taxon>Thermodesulfobium</taxon>
    </lineage>
</organism>
<dbReference type="EC" id="2.2.1.6" evidence="8"/>
<dbReference type="GO" id="GO:0009097">
    <property type="term" value="P:isoleucine biosynthetic process"/>
    <property type="evidence" value="ECO:0007669"/>
    <property type="project" value="UniProtKB-UniRule"/>
</dbReference>
<dbReference type="NCBIfam" id="TIGR00119">
    <property type="entry name" value="acolac_sm"/>
    <property type="match status" value="1"/>
</dbReference>
<evidence type="ECO:0000313" key="10">
    <source>
        <dbReference type="EMBL" id="AWB09908.1"/>
    </source>
</evidence>
<evidence type="ECO:0000256" key="7">
    <source>
        <dbReference type="ARBA" id="ARBA00048670"/>
    </source>
</evidence>
<dbReference type="GO" id="GO:0009099">
    <property type="term" value="P:L-valine biosynthetic process"/>
    <property type="evidence" value="ECO:0007669"/>
    <property type="project" value="UniProtKB-UniRule"/>
</dbReference>
<dbReference type="InterPro" id="IPR004789">
    <property type="entry name" value="Acetalactate_synth_ssu"/>
</dbReference>
<dbReference type="OrthoDB" id="9787365at2"/>
<evidence type="ECO:0000256" key="4">
    <source>
        <dbReference type="ARBA" id="ARBA00011744"/>
    </source>
</evidence>
<comment type="function">
    <text evidence="8">Catalyzes the conversion of 2 pyruvate molecules into acetolactate in the first common step of the biosynthetic pathway of the branched-amino acids such as leucine, isoleucine, and valine.</text>
</comment>
<dbReference type="Proteomes" id="UP000244792">
    <property type="component" value="Chromosome"/>
</dbReference>
<comment type="catalytic activity">
    <reaction evidence="7 8">
        <text>2 pyruvate + H(+) = (2S)-2-acetolactate + CO2</text>
        <dbReference type="Rhea" id="RHEA:25249"/>
        <dbReference type="ChEBI" id="CHEBI:15361"/>
        <dbReference type="ChEBI" id="CHEBI:15378"/>
        <dbReference type="ChEBI" id="CHEBI:16526"/>
        <dbReference type="ChEBI" id="CHEBI:58476"/>
        <dbReference type="EC" id="2.2.1.6"/>
    </reaction>
</comment>
<evidence type="ECO:0000259" key="9">
    <source>
        <dbReference type="PROSITE" id="PS51671"/>
    </source>
</evidence>
<dbReference type="CDD" id="cd04878">
    <property type="entry name" value="ACT_AHAS"/>
    <property type="match status" value="1"/>
</dbReference>
<dbReference type="UniPathway" id="UPA00049">
    <property type="reaction ID" value="UER00059"/>
</dbReference>
<evidence type="ECO:0000256" key="8">
    <source>
        <dbReference type="RuleBase" id="RU368092"/>
    </source>
</evidence>
<comment type="pathway">
    <text evidence="1 8">Amino-acid biosynthesis; L-isoleucine biosynthesis; L-isoleucine from 2-oxobutanoate: step 1/4.</text>
</comment>
<evidence type="ECO:0000256" key="2">
    <source>
        <dbReference type="ARBA" id="ARBA00005025"/>
    </source>
</evidence>
<dbReference type="FunFam" id="3.30.70.1150:FF:000001">
    <property type="entry name" value="Acetolactate synthase small subunit"/>
    <property type="match status" value="1"/>
</dbReference>
<dbReference type="Pfam" id="PF10369">
    <property type="entry name" value="ALS_ss_C"/>
    <property type="match status" value="1"/>
</dbReference>
<dbReference type="PROSITE" id="PS51671">
    <property type="entry name" value="ACT"/>
    <property type="match status" value="1"/>
</dbReference>
<dbReference type="InterPro" id="IPR027271">
    <property type="entry name" value="Acetolactate_synth/TF_NikR_C"/>
</dbReference>
<evidence type="ECO:0000256" key="6">
    <source>
        <dbReference type="ARBA" id="ARBA00023304"/>
    </source>
</evidence>
<dbReference type="Pfam" id="PF22629">
    <property type="entry name" value="ACT_AHAS_ss"/>
    <property type="match status" value="1"/>
</dbReference>
<dbReference type="InterPro" id="IPR054480">
    <property type="entry name" value="AHAS_small-like_ACT"/>
</dbReference>
<sequence>MRHTLSLVVINKSGVLARVAGLFARRGYNIESLTVAPMENEGFSRMTILVEGDDKVVEQIAKQLHKLIDVIKVFDYSQENIVERQLVLIKTKASGPVRSEILQIINIFRARVVDLSKDTLTVEVTGDEEKVYACLNLLKPYGIIEVLFSGRVAMKRG</sequence>
<name>A0A2R4VZQ3_THEAF</name>
<keyword evidence="6 8" id="KW-0100">Branched-chain amino acid biosynthesis</keyword>
<dbReference type="PANTHER" id="PTHR30239:SF0">
    <property type="entry name" value="ACETOLACTATE SYNTHASE SMALL SUBUNIT 1, CHLOROPLASTIC"/>
    <property type="match status" value="1"/>
</dbReference>